<evidence type="ECO:0000256" key="5">
    <source>
        <dbReference type="ARBA" id="ARBA00023136"/>
    </source>
</evidence>
<feature type="transmembrane region" description="Helical" evidence="6">
    <location>
        <begin position="58"/>
        <end position="81"/>
    </location>
</feature>
<comment type="subcellular location">
    <subcellularLocation>
        <location evidence="1">Cell membrane</location>
        <topology evidence="1">Multi-pass membrane protein</topology>
    </subcellularLocation>
</comment>
<evidence type="ECO:0000313" key="8">
    <source>
        <dbReference type="EMBL" id="OQB74184.1"/>
    </source>
</evidence>
<keyword evidence="3 6" id="KW-0812">Transmembrane</keyword>
<sequence length="208" mass="24289">MEILSHIANVIITIIEKTGYYGVFVLMTLESALIPIPSEVTMPFAGYLVSLNKMNIHILSFVGGVANLFGSILAYWLGFWAEERLIRQWIKKYGRFLLIDENDYERSEKWFRKYGDPVVFFSRILPAVRTFISLPAGVAKMNFGRFCIFTFIGSIIWSYFLAYVGFFLGRNWSSISVYYRKFEYLIVFILVALILFYVVRKIKKIKRS</sequence>
<feature type="domain" description="VTT" evidence="7">
    <location>
        <begin position="36"/>
        <end position="165"/>
    </location>
</feature>
<reference evidence="8" key="1">
    <citation type="submission" date="2017-02" db="EMBL/GenBank/DDBJ databases">
        <title>Delving into the versatile metabolic prowess of the omnipresent phylum Bacteroidetes.</title>
        <authorList>
            <person name="Nobu M.K."/>
            <person name="Mei R."/>
            <person name="Narihiro T."/>
            <person name="Kuroda K."/>
            <person name="Liu W.-T."/>
        </authorList>
    </citation>
    <scope>NUCLEOTIDE SEQUENCE</scope>
    <source>
        <strain evidence="8">ADurb.Bin131</strain>
    </source>
</reference>
<name>A0A1V6CBI3_UNCT6</name>
<feature type="transmembrane region" description="Helical" evidence="6">
    <location>
        <begin position="181"/>
        <end position="199"/>
    </location>
</feature>
<evidence type="ECO:0000256" key="2">
    <source>
        <dbReference type="ARBA" id="ARBA00022475"/>
    </source>
</evidence>
<dbReference type="EMBL" id="MWDQ01000049">
    <property type="protein sequence ID" value="OQB74184.1"/>
    <property type="molecule type" value="Genomic_DNA"/>
</dbReference>
<dbReference type="GO" id="GO:0005886">
    <property type="term" value="C:plasma membrane"/>
    <property type="evidence" value="ECO:0007669"/>
    <property type="project" value="UniProtKB-SubCell"/>
</dbReference>
<dbReference type="AlphaFoldDB" id="A0A1V6CBI3"/>
<keyword evidence="2" id="KW-1003">Cell membrane</keyword>
<dbReference type="Pfam" id="PF09335">
    <property type="entry name" value="VTT_dom"/>
    <property type="match status" value="1"/>
</dbReference>
<organism evidence="8">
    <name type="scientific">candidate division TA06 bacterium ADurb.Bin131</name>
    <dbReference type="NCBI Taxonomy" id="1852827"/>
    <lineage>
        <taxon>Bacteria</taxon>
        <taxon>Bacteria division TA06</taxon>
    </lineage>
</organism>
<comment type="caution">
    <text evidence="8">The sequence shown here is derived from an EMBL/GenBank/DDBJ whole genome shotgun (WGS) entry which is preliminary data.</text>
</comment>
<accession>A0A1V6CBI3</accession>
<keyword evidence="4 6" id="KW-1133">Transmembrane helix</keyword>
<keyword evidence="5 6" id="KW-0472">Membrane</keyword>
<feature type="transmembrane region" description="Helical" evidence="6">
    <location>
        <begin position="146"/>
        <end position="169"/>
    </location>
</feature>
<evidence type="ECO:0000256" key="4">
    <source>
        <dbReference type="ARBA" id="ARBA00022989"/>
    </source>
</evidence>
<evidence type="ECO:0000259" key="7">
    <source>
        <dbReference type="Pfam" id="PF09335"/>
    </source>
</evidence>
<dbReference type="PANTHER" id="PTHR42709">
    <property type="entry name" value="ALKALINE PHOSPHATASE LIKE PROTEIN"/>
    <property type="match status" value="1"/>
</dbReference>
<evidence type="ECO:0000256" key="3">
    <source>
        <dbReference type="ARBA" id="ARBA00022692"/>
    </source>
</evidence>
<feature type="transmembrane region" description="Helical" evidence="6">
    <location>
        <begin position="20"/>
        <end position="38"/>
    </location>
</feature>
<dbReference type="InterPro" id="IPR051311">
    <property type="entry name" value="DedA_domain"/>
</dbReference>
<dbReference type="Proteomes" id="UP000485562">
    <property type="component" value="Unassembled WGS sequence"/>
</dbReference>
<gene>
    <name evidence="8" type="primary">yqjA</name>
    <name evidence="8" type="ORF">BWX89_00620</name>
</gene>
<dbReference type="PANTHER" id="PTHR42709:SF6">
    <property type="entry name" value="UNDECAPRENYL PHOSPHATE TRANSPORTER A"/>
    <property type="match status" value="1"/>
</dbReference>
<evidence type="ECO:0000256" key="1">
    <source>
        <dbReference type="ARBA" id="ARBA00004651"/>
    </source>
</evidence>
<dbReference type="InterPro" id="IPR032816">
    <property type="entry name" value="VTT_dom"/>
</dbReference>
<evidence type="ECO:0000256" key="6">
    <source>
        <dbReference type="SAM" id="Phobius"/>
    </source>
</evidence>
<protein>
    <submittedName>
        <fullName evidence="8">Inner membrane protein YqjA</fullName>
    </submittedName>
</protein>
<proteinExistence type="predicted"/>